<dbReference type="AlphaFoldDB" id="A0A4P9ZJ54"/>
<accession>A0A4P9ZJ54</accession>
<reference evidence="3" key="1">
    <citation type="journal article" date="2018" name="Nat. Microbiol.">
        <title>Leveraging single-cell genomics to expand the fungal tree of life.</title>
        <authorList>
            <person name="Ahrendt S.R."/>
            <person name="Quandt C.A."/>
            <person name="Ciobanu D."/>
            <person name="Clum A."/>
            <person name="Salamov A."/>
            <person name="Andreopoulos B."/>
            <person name="Cheng J.F."/>
            <person name="Woyke T."/>
            <person name="Pelin A."/>
            <person name="Henrissat B."/>
            <person name="Reynolds N.K."/>
            <person name="Benny G.L."/>
            <person name="Smith M.E."/>
            <person name="James T.Y."/>
            <person name="Grigoriev I.V."/>
        </authorList>
    </citation>
    <scope>NUCLEOTIDE SEQUENCE [LARGE SCALE GENOMIC DNA]</scope>
    <source>
        <strain evidence="3">RSA 468</strain>
    </source>
</reference>
<name>A0A4P9ZJ54_9FUNG</name>
<dbReference type="EMBL" id="ML004129">
    <property type="protein sequence ID" value="RKP33256.1"/>
    <property type="molecule type" value="Genomic_DNA"/>
</dbReference>
<protein>
    <submittedName>
        <fullName evidence="2">Uncharacterized protein</fullName>
    </submittedName>
</protein>
<feature type="compositionally biased region" description="Polar residues" evidence="1">
    <location>
        <begin position="26"/>
        <end position="35"/>
    </location>
</feature>
<keyword evidence="3" id="KW-1185">Reference proteome</keyword>
<sequence length="148" mass="15470">MASPVPNSDDGSLGSIHVEHFPPYPSSTSDNSSKQIRLAEGPFPKFSMLHPGTGPSKLTSGEPSSPEGSGTSNPSSDLRMEVPQIPGTISITNHLFDDMKLGHLIRVEATASLSTRPEVAAASSLVVEDGRFVELEETGAELGIVMAG</sequence>
<dbReference type="Proteomes" id="UP000268162">
    <property type="component" value="Unassembled WGS sequence"/>
</dbReference>
<feature type="compositionally biased region" description="Low complexity" evidence="1">
    <location>
        <begin position="59"/>
        <end position="76"/>
    </location>
</feature>
<organism evidence="2 3">
    <name type="scientific">Dimargaris cristalligena</name>
    <dbReference type="NCBI Taxonomy" id="215637"/>
    <lineage>
        <taxon>Eukaryota</taxon>
        <taxon>Fungi</taxon>
        <taxon>Fungi incertae sedis</taxon>
        <taxon>Zoopagomycota</taxon>
        <taxon>Kickxellomycotina</taxon>
        <taxon>Dimargaritomycetes</taxon>
        <taxon>Dimargaritales</taxon>
        <taxon>Dimargaritaceae</taxon>
        <taxon>Dimargaris</taxon>
    </lineage>
</organism>
<evidence type="ECO:0000313" key="3">
    <source>
        <dbReference type="Proteomes" id="UP000268162"/>
    </source>
</evidence>
<proteinExistence type="predicted"/>
<evidence type="ECO:0000256" key="1">
    <source>
        <dbReference type="SAM" id="MobiDB-lite"/>
    </source>
</evidence>
<gene>
    <name evidence="2" type="ORF">BJ085DRAFT_40543</name>
</gene>
<evidence type="ECO:0000313" key="2">
    <source>
        <dbReference type="EMBL" id="RKP33256.1"/>
    </source>
</evidence>
<feature type="region of interest" description="Disordered" evidence="1">
    <location>
        <begin position="1"/>
        <end position="81"/>
    </location>
</feature>
<feature type="compositionally biased region" description="Polar residues" evidence="1">
    <location>
        <begin position="1"/>
        <end position="10"/>
    </location>
</feature>